<dbReference type="SUPFAM" id="SSF55729">
    <property type="entry name" value="Acyl-CoA N-acyltransferases (Nat)"/>
    <property type="match status" value="1"/>
</dbReference>
<dbReference type="CDD" id="cd04301">
    <property type="entry name" value="NAT_SF"/>
    <property type="match status" value="1"/>
</dbReference>
<sequence length="175" mass="19180">MLVREAVEADVEGIARVHVQGWRESYKDFLSPEALAGLSVEERMRMWQGAFARPDPRAKTLVAETGAGEIVGFASGGPIRSETAELLGTEAEIFAIYLLDRVKRQGIGRRLMTGVFDHLGGQGLGSAGLWVLKDNLSARRFYETLGGTPGPEQTFDVRGQNVVEIAYRFALAQRV</sequence>
<dbReference type="PROSITE" id="PS51186">
    <property type="entry name" value="GNAT"/>
    <property type="match status" value="1"/>
</dbReference>
<proteinExistence type="predicted"/>
<keyword evidence="2" id="KW-0012">Acyltransferase</keyword>
<evidence type="ECO:0000259" key="3">
    <source>
        <dbReference type="PROSITE" id="PS51186"/>
    </source>
</evidence>
<dbReference type="InterPro" id="IPR000182">
    <property type="entry name" value="GNAT_dom"/>
</dbReference>
<feature type="domain" description="N-acetyltransferase" evidence="3">
    <location>
        <begin position="1"/>
        <end position="174"/>
    </location>
</feature>
<dbReference type="PANTHER" id="PTHR43877:SF1">
    <property type="entry name" value="ACETYLTRANSFERASE"/>
    <property type="match status" value="1"/>
</dbReference>
<dbReference type="InterPro" id="IPR016181">
    <property type="entry name" value="Acyl_CoA_acyltransferase"/>
</dbReference>
<gene>
    <name evidence="4" type="ORF">BB934_17515</name>
</gene>
<dbReference type="Pfam" id="PF00583">
    <property type="entry name" value="Acetyltransf_1"/>
    <property type="match status" value="1"/>
</dbReference>
<name>A0A1B2EPJ1_9HYPH</name>
<organism evidence="4">
    <name type="scientific">Microvirga ossetica</name>
    <dbReference type="NCBI Taxonomy" id="1882682"/>
    <lineage>
        <taxon>Bacteria</taxon>
        <taxon>Pseudomonadati</taxon>
        <taxon>Pseudomonadota</taxon>
        <taxon>Alphaproteobacteria</taxon>
        <taxon>Hyphomicrobiales</taxon>
        <taxon>Methylobacteriaceae</taxon>
        <taxon>Microvirga</taxon>
    </lineage>
</organism>
<protein>
    <recommendedName>
        <fullName evidence="3">N-acetyltransferase domain-containing protein</fullName>
    </recommendedName>
</protein>
<dbReference type="EMBL" id="CP016616">
    <property type="protein sequence ID" value="ANY81894.1"/>
    <property type="molecule type" value="Genomic_DNA"/>
</dbReference>
<dbReference type="GO" id="GO:0016747">
    <property type="term" value="F:acyltransferase activity, transferring groups other than amino-acyl groups"/>
    <property type="evidence" value="ECO:0007669"/>
    <property type="project" value="InterPro"/>
</dbReference>
<dbReference type="AlphaFoldDB" id="A0A1B2EPJ1"/>
<keyword evidence="1" id="KW-0808">Transferase</keyword>
<reference evidence="4" key="1">
    <citation type="submission" date="2016-07" db="EMBL/GenBank/DDBJ databases">
        <title>Microvirga ossetica sp. nov. a new species of rhizobia isolated from root nodules of the legume species Vicia alpestris Steven originated from North Ossetia region in the Caucasus.</title>
        <authorList>
            <person name="Safronova V.I."/>
            <person name="Kuznetsova I.G."/>
            <person name="Sazanova A.L."/>
            <person name="Belimov A."/>
            <person name="Andronov E."/>
            <person name="Osledkin Y.S."/>
            <person name="Onishchuk O.P."/>
            <person name="Kurchak O.N."/>
            <person name="Shaposhnikov A.I."/>
            <person name="Willems A."/>
            <person name="Tikhonovich I.A."/>
        </authorList>
    </citation>
    <scope>NUCLEOTIDE SEQUENCE [LARGE SCALE GENOMIC DNA]</scope>
    <source>
        <strain evidence="4">V5/3M</strain>
    </source>
</reference>
<dbReference type="KEGG" id="moc:BB934_17515"/>
<accession>A0A1B2EPJ1</accession>
<evidence type="ECO:0000256" key="2">
    <source>
        <dbReference type="ARBA" id="ARBA00023315"/>
    </source>
</evidence>
<dbReference type="Gene3D" id="3.40.630.30">
    <property type="match status" value="1"/>
</dbReference>
<dbReference type="InterPro" id="IPR050832">
    <property type="entry name" value="Bact_Acetyltransf"/>
</dbReference>
<evidence type="ECO:0000313" key="4">
    <source>
        <dbReference type="EMBL" id="ANY81894.1"/>
    </source>
</evidence>
<dbReference type="PANTHER" id="PTHR43877">
    <property type="entry name" value="AMINOALKYLPHOSPHONATE N-ACETYLTRANSFERASE-RELATED-RELATED"/>
    <property type="match status" value="1"/>
</dbReference>
<evidence type="ECO:0000256" key="1">
    <source>
        <dbReference type="ARBA" id="ARBA00022679"/>
    </source>
</evidence>